<reference evidence="2 4" key="1">
    <citation type="submission" date="2020-06" db="EMBL/GenBank/DDBJ databases">
        <title>Description of novel acetic acid bacteria.</title>
        <authorList>
            <person name="Sombolestani A."/>
        </authorList>
    </citation>
    <scope>NUCLEOTIDE SEQUENCE [LARGE SCALE GENOMIC DNA]</scope>
    <source>
        <strain evidence="2 4">LMG 26838</strain>
    </source>
</reference>
<proteinExistence type="predicted"/>
<dbReference type="Proteomes" id="UP000557688">
    <property type="component" value="Unassembled WGS sequence"/>
</dbReference>
<evidence type="ECO:0000313" key="4">
    <source>
        <dbReference type="Proteomes" id="UP000565205"/>
    </source>
</evidence>
<organism evidence="1 3">
    <name type="scientific">Endobacter medicaginis</name>
    <dbReference type="NCBI Taxonomy" id="1181271"/>
    <lineage>
        <taxon>Bacteria</taxon>
        <taxon>Pseudomonadati</taxon>
        <taxon>Pseudomonadota</taxon>
        <taxon>Alphaproteobacteria</taxon>
        <taxon>Acetobacterales</taxon>
        <taxon>Acetobacteraceae</taxon>
        <taxon>Endobacter</taxon>
    </lineage>
</organism>
<sequence>MDDLEYNAKLEELDHLLNDDVVEMEPSRVWSLLLEVSQHDLGGFEARA</sequence>
<comment type="caution">
    <text evidence="1">The sequence shown here is derived from an EMBL/GenBank/DDBJ whole genome shotgun (WGS) entry which is preliminary data.</text>
</comment>
<evidence type="ECO:0000313" key="3">
    <source>
        <dbReference type="Proteomes" id="UP000557688"/>
    </source>
</evidence>
<dbReference type="EMBL" id="JABXXQ010000015">
    <property type="protein sequence ID" value="NVN29150.1"/>
    <property type="molecule type" value="Genomic_DNA"/>
</dbReference>
<reference evidence="1 3" key="2">
    <citation type="submission" date="2020-08" db="EMBL/GenBank/DDBJ databases">
        <title>Genomic Encyclopedia of Type Strains, Phase III (KMG-III): the genomes of soil and plant-associated and newly described type strains.</title>
        <authorList>
            <person name="Whitman W."/>
        </authorList>
    </citation>
    <scope>NUCLEOTIDE SEQUENCE [LARGE SCALE GENOMIC DNA]</scope>
    <source>
        <strain evidence="1 3">CECT 8088</strain>
    </source>
</reference>
<evidence type="ECO:0000313" key="1">
    <source>
        <dbReference type="EMBL" id="MBB3173813.1"/>
    </source>
</evidence>
<evidence type="ECO:0000313" key="2">
    <source>
        <dbReference type="EMBL" id="NVN29150.1"/>
    </source>
</evidence>
<dbReference type="AlphaFoldDB" id="A0A839UZJ9"/>
<keyword evidence="3" id="KW-1185">Reference proteome</keyword>
<dbReference type="RefSeq" id="WP_176621876.1">
    <property type="nucleotide sequence ID" value="NZ_JABXXQ010000015.1"/>
</dbReference>
<dbReference type="Proteomes" id="UP000565205">
    <property type="component" value="Unassembled WGS sequence"/>
</dbReference>
<protein>
    <submittedName>
        <fullName evidence="2">Peptide chain release factor 1</fullName>
    </submittedName>
</protein>
<gene>
    <name evidence="1" type="ORF">FHR90_001645</name>
    <name evidence="2" type="ORF">HUK83_02170</name>
</gene>
<name>A0A839UZJ9_9PROT</name>
<dbReference type="EMBL" id="JACHXV010000005">
    <property type="protein sequence ID" value="MBB3173813.1"/>
    <property type="molecule type" value="Genomic_DNA"/>
</dbReference>
<accession>A0A839UZJ9</accession>